<dbReference type="GO" id="GO:0046854">
    <property type="term" value="P:phosphatidylinositol phosphate biosynthetic process"/>
    <property type="evidence" value="ECO:0007669"/>
    <property type="project" value="InterPro"/>
</dbReference>
<dbReference type="Pfam" id="PF00459">
    <property type="entry name" value="Inositol_P"/>
    <property type="match status" value="1"/>
</dbReference>
<dbReference type="InterPro" id="IPR020550">
    <property type="entry name" value="Inositol_monophosphatase_CS"/>
</dbReference>
<sequence>VEAALQAGKILRERVDDIGKVSFKEFHDPVTEVDHLAEKAIITRIKKTFPGHDILAEESGNAEGSDSTSKWIIDPLDGTLNYSHGYPCYCVSIALEQEAEVKVGVIYNPCLDELFVAEKGQGAILNGNPIHVSTISTLKKSLLVTGFAPRVVKSEKDNLDHFCSFMKACQAVRRPGSAAMDLVYTAMGRFEGFWERMLHPWDVAAGLLIVLEAGGKASKFDGSPTDIYDQELLVSNGLVHQEMVDVLQKGKV</sequence>
<dbReference type="CDD" id="cd01639">
    <property type="entry name" value="IMPase"/>
    <property type="match status" value="1"/>
</dbReference>
<evidence type="ECO:0000313" key="8">
    <source>
        <dbReference type="EMBL" id="SVA29665.1"/>
    </source>
</evidence>
<evidence type="ECO:0000256" key="7">
    <source>
        <dbReference type="ARBA" id="ARBA00022842"/>
    </source>
</evidence>
<dbReference type="EMBL" id="UINC01006793">
    <property type="protein sequence ID" value="SVA29665.1"/>
    <property type="molecule type" value="Genomic_DNA"/>
</dbReference>
<dbReference type="GO" id="GO:0007165">
    <property type="term" value="P:signal transduction"/>
    <property type="evidence" value="ECO:0007669"/>
    <property type="project" value="TreeGrafter"/>
</dbReference>
<comment type="similarity">
    <text evidence="3">Belongs to the inositol monophosphatase superfamily.</text>
</comment>
<evidence type="ECO:0000256" key="3">
    <source>
        <dbReference type="ARBA" id="ARBA00009759"/>
    </source>
</evidence>
<gene>
    <name evidence="8" type="ORF">METZ01_LOCUS82519</name>
</gene>
<feature type="non-terminal residue" evidence="8">
    <location>
        <position position="1"/>
    </location>
</feature>
<dbReference type="PANTHER" id="PTHR20854:SF4">
    <property type="entry name" value="INOSITOL-1-MONOPHOSPHATASE-RELATED"/>
    <property type="match status" value="1"/>
</dbReference>
<dbReference type="InterPro" id="IPR033942">
    <property type="entry name" value="IMPase"/>
</dbReference>
<name>A0A381UNB8_9ZZZZ</name>
<dbReference type="Gene3D" id="3.40.190.80">
    <property type="match status" value="1"/>
</dbReference>
<accession>A0A381UNB8</accession>
<dbReference type="GO" id="GO:0006020">
    <property type="term" value="P:inositol metabolic process"/>
    <property type="evidence" value="ECO:0007669"/>
    <property type="project" value="TreeGrafter"/>
</dbReference>
<reference evidence="8" key="1">
    <citation type="submission" date="2018-05" db="EMBL/GenBank/DDBJ databases">
        <authorList>
            <person name="Lanie J.A."/>
            <person name="Ng W.-L."/>
            <person name="Kazmierczak K.M."/>
            <person name="Andrzejewski T.M."/>
            <person name="Davidsen T.M."/>
            <person name="Wayne K.J."/>
            <person name="Tettelin H."/>
            <person name="Glass J.I."/>
            <person name="Rusch D."/>
            <person name="Podicherti R."/>
            <person name="Tsui H.-C.T."/>
            <person name="Winkler M.E."/>
        </authorList>
    </citation>
    <scope>NUCLEOTIDE SEQUENCE</scope>
</reference>
<dbReference type="PANTHER" id="PTHR20854">
    <property type="entry name" value="INOSITOL MONOPHOSPHATASE"/>
    <property type="match status" value="1"/>
</dbReference>
<evidence type="ECO:0000256" key="5">
    <source>
        <dbReference type="ARBA" id="ARBA00022723"/>
    </source>
</evidence>
<dbReference type="GO" id="GO:0008934">
    <property type="term" value="F:inositol monophosphate 1-phosphatase activity"/>
    <property type="evidence" value="ECO:0007669"/>
    <property type="project" value="InterPro"/>
</dbReference>
<dbReference type="AlphaFoldDB" id="A0A381UNB8"/>
<dbReference type="PRINTS" id="PR01959">
    <property type="entry name" value="SBIMPHPHTASE"/>
</dbReference>
<keyword evidence="5" id="KW-0479">Metal-binding</keyword>
<evidence type="ECO:0000256" key="4">
    <source>
        <dbReference type="ARBA" id="ARBA00013106"/>
    </source>
</evidence>
<dbReference type="Gene3D" id="3.30.540.10">
    <property type="entry name" value="Fructose-1,6-Bisphosphatase, subunit A, domain 1"/>
    <property type="match status" value="1"/>
</dbReference>
<protein>
    <recommendedName>
        <fullName evidence="4">inositol-phosphate phosphatase</fullName>
        <ecNumber evidence="4">3.1.3.25</ecNumber>
    </recommendedName>
</protein>
<dbReference type="InterPro" id="IPR020583">
    <property type="entry name" value="Inositol_monoP_metal-BS"/>
</dbReference>
<organism evidence="8">
    <name type="scientific">marine metagenome</name>
    <dbReference type="NCBI Taxonomy" id="408172"/>
    <lineage>
        <taxon>unclassified sequences</taxon>
        <taxon>metagenomes</taxon>
        <taxon>ecological metagenomes</taxon>
    </lineage>
</organism>
<dbReference type="PROSITE" id="PS00629">
    <property type="entry name" value="IMP_1"/>
    <property type="match status" value="1"/>
</dbReference>
<dbReference type="GO" id="GO:0046872">
    <property type="term" value="F:metal ion binding"/>
    <property type="evidence" value="ECO:0007669"/>
    <property type="project" value="UniProtKB-KW"/>
</dbReference>
<keyword evidence="7" id="KW-0460">Magnesium</keyword>
<proteinExistence type="inferred from homology"/>
<dbReference type="PRINTS" id="PR00377">
    <property type="entry name" value="IMPHPHTASES"/>
</dbReference>
<dbReference type="InterPro" id="IPR022337">
    <property type="entry name" value="Inositol_monophosphatase_SuhB"/>
</dbReference>
<dbReference type="InterPro" id="IPR000760">
    <property type="entry name" value="Inositol_monophosphatase-like"/>
</dbReference>
<evidence type="ECO:0000256" key="6">
    <source>
        <dbReference type="ARBA" id="ARBA00022801"/>
    </source>
</evidence>
<evidence type="ECO:0000256" key="2">
    <source>
        <dbReference type="ARBA" id="ARBA00001946"/>
    </source>
</evidence>
<dbReference type="FunFam" id="3.30.540.10:FF:000003">
    <property type="entry name" value="Inositol-1-monophosphatase"/>
    <property type="match status" value="1"/>
</dbReference>
<dbReference type="EC" id="3.1.3.25" evidence="4"/>
<comment type="catalytic activity">
    <reaction evidence="1">
        <text>a myo-inositol phosphate + H2O = myo-inositol + phosphate</text>
        <dbReference type="Rhea" id="RHEA:24056"/>
        <dbReference type="ChEBI" id="CHEBI:15377"/>
        <dbReference type="ChEBI" id="CHEBI:17268"/>
        <dbReference type="ChEBI" id="CHEBI:43474"/>
        <dbReference type="ChEBI" id="CHEBI:84139"/>
        <dbReference type="EC" id="3.1.3.25"/>
    </reaction>
</comment>
<comment type="cofactor">
    <cofactor evidence="2">
        <name>Mg(2+)</name>
        <dbReference type="ChEBI" id="CHEBI:18420"/>
    </cofactor>
</comment>
<dbReference type="PROSITE" id="PS00630">
    <property type="entry name" value="IMP_2"/>
    <property type="match status" value="1"/>
</dbReference>
<keyword evidence="6" id="KW-0378">Hydrolase</keyword>
<dbReference type="SUPFAM" id="SSF56655">
    <property type="entry name" value="Carbohydrate phosphatase"/>
    <property type="match status" value="1"/>
</dbReference>
<evidence type="ECO:0000256" key="1">
    <source>
        <dbReference type="ARBA" id="ARBA00001033"/>
    </source>
</evidence>